<organism evidence="6 7">
    <name type="scientific">Staphylococcus auricularis</name>
    <dbReference type="NCBI Taxonomy" id="29379"/>
    <lineage>
        <taxon>Bacteria</taxon>
        <taxon>Bacillati</taxon>
        <taxon>Bacillota</taxon>
        <taxon>Bacilli</taxon>
        <taxon>Bacillales</taxon>
        <taxon>Staphylococcaceae</taxon>
        <taxon>Staphylococcus</taxon>
    </lineage>
</organism>
<evidence type="ECO:0000256" key="3">
    <source>
        <dbReference type="ARBA" id="ARBA00023125"/>
    </source>
</evidence>
<reference evidence="6 7" key="1">
    <citation type="submission" date="2017-08" db="EMBL/GenBank/DDBJ databases">
        <title>Draft genome sequences of 64 type strains of genus Staph aureus.</title>
        <authorList>
            <person name="Cole K."/>
            <person name="Golubchik T."/>
            <person name="Russell J."/>
            <person name="Foster D."/>
            <person name="Llewelyn M."/>
            <person name="Wilson D."/>
            <person name="Crook D."/>
            <person name="Paul J."/>
        </authorList>
    </citation>
    <scope>NUCLEOTIDE SEQUENCE [LARGE SCALE GENOMIC DNA]</scope>
    <source>
        <strain evidence="6 7">NCTC 12101</strain>
    </source>
</reference>
<evidence type="ECO:0000259" key="5">
    <source>
        <dbReference type="PROSITE" id="PS51000"/>
    </source>
</evidence>
<evidence type="ECO:0000256" key="2">
    <source>
        <dbReference type="ARBA" id="ARBA00023015"/>
    </source>
</evidence>
<dbReference type="SMART" id="SM00420">
    <property type="entry name" value="HTH_DEOR"/>
    <property type="match status" value="1"/>
</dbReference>
<dbReference type="AlphaFoldDB" id="A0AAP8PRA1"/>
<dbReference type="Proteomes" id="UP000242470">
    <property type="component" value="Unassembled WGS sequence"/>
</dbReference>
<dbReference type="SUPFAM" id="SSF46785">
    <property type="entry name" value="Winged helix' DNA-binding domain"/>
    <property type="match status" value="1"/>
</dbReference>
<dbReference type="PROSITE" id="PS00894">
    <property type="entry name" value="HTH_DEOR_1"/>
    <property type="match status" value="1"/>
</dbReference>
<dbReference type="SUPFAM" id="SSF100950">
    <property type="entry name" value="NagB/RpiA/CoA transferase-like"/>
    <property type="match status" value="1"/>
</dbReference>
<protein>
    <submittedName>
        <fullName evidence="6">DeoR/GlpR transcriptional regulator</fullName>
    </submittedName>
</protein>
<dbReference type="InterPro" id="IPR014036">
    <property type="entry name" value="DeoR-like_C"/>
</dbReference>
<evidence type="ECO:0000313" key="6">
    <source>
        <dbReference type="EMBL" id="PNZ69407.1"/>
    </source>
</evidence>
<dbReference type="InterPro" id="IPR036390">
    <property type="entry name" value="WH_DNA-bd_sf"/>
</dbReference>
<sequence>MITEKRHELILTELAKKDFLTLQELIDRTGCSASTVRRDLSKLQQMGKLSRVHGGATLDTSSKLEPNLIDKRSQNLREKQAIGKLAANLIHDNDCIFIDAGSTTLEMIPYITARDLTVVTNGLTHVEELLKQGIKTFIVGGHVKSTTLATIGGSALDTLRRYRFDKAFLGINGIDVNHGLTTPDEQEALVKEYAMRLSQQSYVLADHTKYHRRYFAHVATSDQLSIIASTQVAQLDCYEQLQQQYSIIGGAK</sequence>
<accession>A0AAP8PRA1</accession>
<evidence type="ECO:0000256" key="4">
    <source>
        <dbReference type="ARBA" id="ARBA00023163"/>
    </source>
</evidence>
<keyword evidence="3" id="KW-0238">DNA-binding</keyword>
<dbReference type="InterPro" id="IPR050313">
    <property type="entry name" value="Carb_Metab_HTH_regulators"/>
</dbReference>
<keyword evidence="1" id="KW-0423">Lactose metabolism</keyword>
<dbReference type="EMBL" id="PPQW01000003">
    <property type="protein sequence ID" value="PNZ69407.1"/>
    <property type="molecule type" value="Genomic_DNA"/>
</dbReference>
<feature type="domain" description="HTH deoR-type" evidence="5">
    <location>
        <begin position="3"/>
        <end position="58"/>
    </location>
</feature>
<proteinExistence type="predicted"/>
<dbReference type="Gene3D" id="3.40.50.1360">
    <property type="match status" value="1"/>
</dbReference>
<name>A0AAP8PRA1_9STAP</name>
<evidence type="ECO:0000313" key="7">
    <source>
        <dbReference type="Proteomes" id="UP000242470"/>
    </source>
</evidence>
<dbReference type="InterPro" id="IPR001034">
    <property type="entry name" value="DeoR_HTH"/>
</dbReference>
<comment type="caution">
    <text evidence="6">The sequence shown here is derived from an EMBL/GenBank/DDBJ whole genome shotgun (WGS) entry which is preliminary data.</text>
</comment>
<dbReference type="PANTHER" id="PTHR30363:SF56">
    <property type="entry name" value="TRANSCRIPTIONAL REGULATOR, DEOR FAMILY"/>
    <property type="match status" value="1"/>
</dbReference>
<dbReference type="GO" id="GO:0003677">
    <property type="term" value="F:DNA binding"/>
    <property type="evidence" value="ECO:0007669"/>
    <property type="project" value="UniProtKB-KW"/>
</dbReference>
<dbReference type="InterPro" id="IPR036388">
    <property type="entry name" value="WH-like_DNA-bd_sf"/>
</dbReference>
<dbReference type="PANTHER" id="PTHR30363">
    <property type="entry name" value="HTH-TYPE TRANSCRIPTIONAL REGULATOR SRLR-RELATED"/>
    <property type="match status" value="1"/>
</dbReference>
<dbReference type="GeneID" id="64982844"/>
<evidence type="ECO:0000256" key="1">
    <source>
        <dbReference type="ARBA" id="ARBA00022736"/>
    </source>
</evidence>
<dbReference type="PROSITE" id="PS51000">
    <property type="entry name" value="HTH_DEOR_2"/>
    <property type="match status" value="1"/>
</dbReference>
<keyword evidence="4" id="KW-0804">Transcription</keyword>
<dbReference type="InterPro" id="IPR018356">
    <property type="entry name" value="Tscrpt_reg_HTH_DeoR_CS"/>
</dbReference>
<keyword evidence="2" id="KW-0805">Transcription regulation</keyword>
<dbReference type="Gene3D" id="1.10.10.10">
    <property type="entry name" value="Winged helix-like DNA-binding domain superfamily/Winged helix DNA-binding domain"/>
    <property type="match status" value="1"/>
</dbReference>
<dbReference type="GO" id="GO:0003700">
    <property type="term" value="F:DNA-binding transcription factor activity"/>
    <property type="evidence" value="ECO:0007669"/>
    <property type="project" value="InterPro"/>
</dbReference>
<dbReference type="GO" id="GO:0005988">
    <property type="term" value="P:lactose metabolic process"/>
    <property type="evidence" value="ECO:0007669"/>
    <property type="project" value="UniProtKB-KW"/>
</dbReference>
<dbReference type="PRINTS" id="PR00037">
    <property type="entry name" value="HTHLACR"/>
</dbReference>
<gene>
    <name evidence="6" type="ORF">CD158_00560</name>
</gene>
<dbReference type="InterPro" id="IPR037171">
    <property type="entry name" value="NagB/RpiA_transferase-like"/>
</dbReference>
<dbReference type="Pfam" id="PF00455">
    <property type="entry name" value="DeoRC"/>
    <property type="match status" value="1"/>
</dbReference>
<dbReference type="Pfam" id="PF08220">
    <property type="entry name" value="HTH_DeoR"/>
    <property type="match status" value="1"/>
</dbReference>
<dbReference type="RefSeq" id="WP_059108110.1">
    <property type="nucleotide sequence ID" value="NZ_AP024589.1"/>
</dbReference>
<dbReference type="SMART" id="SM01134">
    <property type="entry name" value="DeoRC"/>
    <property type="match status" value="1"/>
</dbReference>